<sequence length="114" mass="13522">QKICIQVPQACVLCGLDDEHFDHLFFGCEYTKNIWQRLLNWLGCQRQIRMWQEEMKWVTTCARKKKGFGTIVSAVFGMMVYLIWRDRNKIRFHSGSSSPDRMCREIASHIHIRG</sequence>
<gene>
    <name evidence="3" type="ORF">A4A49_58430</name>
</gene>
<protein>
    <recommendedName>
        <fullName evidence="2">Reverse transcriptase zinc-binding domain-containing protein</fullName>
    </recommendedName>
</protein>
<reference evidence="3" key="1">
    <citation type="submission" date="2016-11" db="EMBL/GenBank/DDBJ databases">
        <title>The genome of Nicotiana attenuata.</title>
        <authorList>
            <person name="Xu S."/>
            <person name="Brockmoeller T."/>
            <person name="Gaquerel E."/>
            <person name="Navarro A."/>
            <person name="Kuhl H."/>
            <person name="Gase K."/>
            <person name="Ling Z."/>
            <person name="Zhou W."/>
            <person name="Kreitzer C."/>
            <person name="Stanke M."/>
            <person name="Tang H."/>
            <person name="Lyons E."/>
            <person name="Pandey P."/>
            <person name="Pandey S.P."/>
            <person name="Timmermann B."/>
            <person name="Baldwin I.T."/>
        </authorList>
    </citation>
    <scope>NUCLEOTIDE SEQUENCE [LARGE SCALE GENOMIC DNA]</scope>
    <source>
        <strain evidence="3">UT</strain>
    </source>
</reference>
<feature type="domain" description="Reverse transcriptase zinc-binding" evidence="2">
    <location>
        <begin position="2"/>
        <end position="35"/>
    </location>
</feature>
<evidence type="ECO:0000313" key="4">
    <source>
        <dbReference type="Proteomes" id="UP000187609"/>
    </source>
</evidence>
<evidence type="ECO:0000256" key="1">
    <source>
        <dbReference type="SAM" id="Phobius"/>
    </source>
</evidence>
<comment type="caution">
    <text evidence="3">The sequence shown here is derived from an EMBL/GenBank/DDBJ whole genome shotgun (WGS) entry which is preliminary data.</text>
</comment>
<dbReference type="Gramene" id="OIT39375">
    <property type="protein sequence ID" value="OIT39375"/>
    <property type="gene ID" value="A4A49_58430"/>
</dbReference>
<dbReference type="Proteomes" id="UP000187609">
    <property type="component" value="Unassembled WGS sequence"/>
</dbReference>
<accession>A0A314LCI7</accession>
<dbReference type="AlphaFoldDB" id="A0A314LCI7"/>
<feature type="non-terminal residue" evidence="3">
    <location>
        <position position="114"/>
    </location>
</feature>
<evidence type="ECO:0000313" key="3">
    <source>
        <dbReference type="EMBL" id="OIT39375.1"/>
    </source>
</evidence>
<keyword evidence="1" id="KW-0472">Membrane</keyword>
<keyword evidence="1" id="KW-0812">Transmembrane</keyword>
<organism evidence="3 4">
    <name type="scientific">Nicotiana attenuata</name>
    <name type="common">Coyote tobacco</name>
    <dbReference type="NCBI Taxonomy" id="49451"/>
    <lineage>
        <taxon>Eukaryota</taxon>
        <taxon>Viridiplantae</taxon>
        <taxon>Streptophyta</taxon>
        <taxon>Embryophyta</taxon>
        <taxon>Tracheophyta</taxon>
        <taxon>Spermatophyta</taxon>
        <taxon>Magnoliopsida</taxon>
        <taxon>eudicotyledons</taxon>
        <taxon>Gunneridae</taxon>
        <taxon>Pentapetalae</taxon>
        <taxon>asterids</taxon>
        <taxon>lamiids</taxon>
        <taxon>Solanales</taxon>
        <taxon>Solanaceae</taxon>
        <taxon>Nicotianoideae</taxon>
        <taxon>Nicotianeae</taxon>
        <taxon>Nicotiana</taxon>
    </lineage>
</organism>
<proteinExistence type="predicted"/>
<name>A0A314LCI7_NICAT</name>
<keyword evidence="4" id="KW-1185">Reference proteome</keyword>
<feature type="transmembrane region" description="Helical" evidence="1">
    <location>
        <begin position="67"/>
        <end position="84"/>
    </location>
</feature>
<dbReference type="EMBL" id="MJEQ01000115">
    <property type="protein sequence ID" value="OIT39375.1"/>
    <property type="molecule type" value="Genomic_DNA"/>
</dbReference>
<evidence type="ECO:0000259" key="2">
    <source>
        <dbReference type="Pfam" id="PF13966"/>
    </source>
</evidence>
<dbReference type="Pfam" id="PF13966">
    <property type="entry name" value="zf-RVT"/>
    <property type="match status" value="1"/>
</dbReference>
<dbReference type="InterPro" id="IPR026960">
    <property type="entry name" value="RVT-Znf"/>
</dbReference>
<feature type="non-terminal residue" evidence="3">
    <location>
        <position position="1"/>
    </location>
</feature>
<keyword evidence="1" id="KW-1133">Transmembrane helix</keyword>